<sequence>MSKTVKQKVLVVSDSTGRGLGGVPVFNWELTKGLAKHYDVTLFTVMPHQGKEKTQGKTLEELYDEAKVEISEQHGGVKVALVRNNANIENKYLKGLLWGAVESGKPEDYGLPSAGDNVFDVTIGHSRFSGPAAVRIGELWYPDTKKVWFLHTLPEEYDAIKGTPQEGIEHALLEAHWMPRADIVTGVGPVMTEEALILSRRLGLPKVPSVHDFTPGTELSDPVTPEEHDFFEVLLMGRADDKIKGADDAIRAIRLANAEAGDKKFRLKIRGVPSPEVKLTQDWANDIAGNDYSVVILAFTKDGNELINDIRSADTGIMDSHVEGFGLVFTEFSSHGIPALANERSGAAGFVLDPQRVPQEIGADCVVLDRGFAGIRPQLWKDALLKQRDHISERFEAARELRETFSRYSWENGAKVLVEVALATDPSVPKYTIQGPDGTVTEREISEIDSPPEDRIPLSSDSEMLDFTELTVARDLGDEKRATITQIEEQLKKSGNPEEREELQKRINETTKEWEERKVEENRDRENEMENDGEELGELGEK</sequence>
<dbReference type="Gene3D" id="3.40.50.2000">
    <property type="entry name" value="Glycogen Phosphorylase B"/>
    <property type="match status" value="1"/>
</dbReference>
<dbReference type="Proteomes" id="UP001611548">
    <property type="component" value="Unassembled WGS sequence"/>
</dbReference>
<name>A0ABW7UXX6_9ACTN</name>
<keyword evidence="3" id="KW-1185">Reference proteome</keyword>
<comment type="caution">
    <text evidence="2">The sequence shown here is derived from an EMBL/GenBank/DDBJ whole genome shotgun (WGS) entry which is preliminary data.</text>
</comment>
<dbReference type="EMBL" id="JBIRWE010000020">
    <property type="protein sequence ID" value="MFI1967448.1"/>
    <property type="molecule type" value="Genomic_DNA"/>
</dbReference>
<proteinExistence type="predicted"/>
<dbReference type="EC" id="2.4.-.-" evidence="2"/>
<keyword evidence="2" id="KW-0808">Transferase</keyword>
<evidence type="ECO:0000313" key="2">
    <source>
        <dbReference type="EMBL" id="MFI1967448.1"/>
    </source>
</evidence>
<evidence type="ECO:0000256" key="1">
    <source>
        <dbReference type="SAM" id="MobiDB-lite"/>
    </source>
</evidence>
<protein>
    <submittedName>
        <fullName evidence="2">Glycosyltransferase</fullName>
        <ecNumber evidence="2">2.4.-.-</ecNumber>
    </submittedName>
</protein>
<dbReference type="SUPFAM" id="SSF53756">
    <property type="entry name" value="UDP-Glycosyltransferase/glycogen phosphorylase"/>
    <property type="match status" value="1"/>
</dbReference>
<evidence type="ECO:0000313" key="3">
    <source>
        <dbReference type="Proteomes" id="UP001611548"/>
    </source>
</evidence>
<reference evidence="2 3" key="1">
    <citation type="submission" date="2024-10" db="EMBL/GenBank/DDBJ databases">
        <title>The Natural Products Discovery Center: Release of the First 8490 Sequenced Strains for Exploring Actinobacteria Biosynthetic Diversity.</title>
        <authorList>
            <person name="Kalkreuter E."/>
            <person name="Kautsar S.A."/>
            <person name="Yang D."/>
            <person name="Bader C.D."/>
            <person name="Teijaro C.N."/>
            <person name="Fluegel L."/>
            <person name="Davis C.M."/>
            <person name="Simpson J.R."/>
            <person name="Lauterbach L."/>
            <person name="Steele A.D."/>
            <person name="Gui C."/>
            <person name="Meng S."/>
            <person name="Li G."/>
            <person name="Viehrig K."/>
            <person name="Ye F."/>
            <person name="Su P."/>
            <person name="Kiefer A.F."/>
            <person name="Nichols A."/>
            <person name="Cepeda A.J."/>
            <person name="Yan W."/>
            <person name="Fan B."/>
            <person name="Jiang Y."/>
            <person name="Adhikari A."/>
            <person name="Zheng C.-J."/>
            <person name="Schuster L."/>
            <person name="Cowan T.M."/>
            <person name="Smanski M.J."/>
            <person name="Chevrette M.G."/>
            <person name="De Carvalho L.P.S."/>
            <person name="Shen B."/>
        </authorList>
    </citation>
    <scope>NUCLEOTIDE SEQUENCE [LARGE SCALE GENOMIC DNA]</scope>
    <source>
        <strain evidence="2 3">NPDC020327</strain>
    </source>
</reference>
<feature type="compositionally biased region" description="Basic and acidic residues" evidence="1">
    <location>
        <begin position="489"/>
        <end position="528"/>
    </location>
</feature>
<dbReference type="CDD" id="cd03801">
    <property type="entry name" value="GT4_PimA-like"/>
    <property type="match status" value="1"/>
</dbReference>
<dbReference type="Pfam" id="PF20706">
    <property type="entry name" value="GT4-conflict"/>
    <property type="match status" value="1"/>
</dbReference>
<feature type="region of interest" description="Disordered" evidence="1">
    <location>
        <begin position="488"/>
        <end position="542"/>
    </location>
</feature>
<keyword evidence="2" id="KW-0328">Glycosyltransferase</keyword>
<dbReference type="RefSeq" id="WP_079101522.1">
    <property type="nucleotide sequence ID" value="NZ_JBIRWE010000020.1"/>
</dbReference>
<feature type="compositionally biased region" description="Acidic residues" evidence="1">
    <location>
        <begin position="529"/>
        <end position="542"/>
    </location>
</feature>
<dbReference type="GO" id="GO:0016757">
    <property type="term" value="F:glycosyltransferase activity"/>
    <property type="evidence" value="ECO:0007669"/>
    <property type="project" value="UniProtKB-KW"/>
</dbReference>
<accession>A0ABW7UXX6</accession>
<gene>
    <name evidence="2" type="ORF">ACH429_25590</name>
</gene>
<organism evidence="2 3">
    <name type="scientific">Streptomyces pathocidini</name>
    <dbReference type="NCBI Taxonomy" id="1650571"/>
    <lineage>
        <taxon>Bacteria</taxon>
        <taxon>Bacillati</taxon>
        <taxon>Actinomycetota</taxon>
        <taxon>Actinomycetes</taxon>
        <taxon>Kitasatosporales</taxon>
        <taxon>Streptomycetaceae</taxon>
        <taxon>Streptomyces</taxon>
    </lineage>
</organism>